<dbReference type="Gene3D" id="3.40.50.360">
    <property type="match status" value="1"/>
</dbReference>
<dbReference type="PANTHER" id="PTHR43408">
    <property type="entry name" value="FMN REDUCTASE (NADPH)"/>
    <property type="match status" value="1"/>
</dbReference>
<evidence type="ECO:0000256" key="2">
    <source>
        <dbReference type="ARBA" id="ARBA00022630"/>
    </source>
</evidence>
<evidence type="ECO:0000256" key="1">
    <source>
        <dbReference type="ARBA" id="ARBA00005990"/>
    </source>
</evidence>
<dbReference type="PANTHER" id="PTHR43408:SF2">
    <property type="entry name" value="FMN REDUCTASE (NADPH)"/>
    <property type="match status" value="1"/>
</dbReference>
<dbReference type="Proteomes" id="UP001596150">
    <property type="component" value="Unassembled WGS sequence"/>
</dbReference>
<keyword evidence="2" id="KW-0285">Flavoprotein</keyword>
<dbReference type="InterPro" id="IPR005025">
    <property type="entry name" value="FMN_Rdtase-like_dom"/>
</dbReference>
<dbReference type="NCBIfam" id="TIGR03566">
    <property type="entry name" value="FMN_reduc_MsuE"/>
    <property type="match status" value="1"/>
</dbReference>
<dbReference type="InterPro" id="IPR051814">
    <property type="entry name" value="NAD(P)H-dep_FMN_reductase"/>
</dbReference>
<protein>
    <submittedName>
        <fullName evidence="6">FMN reductase</fullName>
        <ecNumber evidence="6">1.5.1.-</ecNumber>
    </submittedName>
</protein>
<keyword evidence="7" id="KW-1185">Reference proteome</keyword>
<keyword evidence="3" id="KW-0288">FMN</keyword>
<dbReference type="SUPFAM" id="SSF52218">
    <property type="entry name" value="Flavoproteins"/>
    <property type="match status" value="1"/>
</dbReference>
<name>A0ABW0Q305_9HYPH</name>
<comment type="similarity">
    <text evidence="1">Belongs to the SsuE family.</text>
</comment>
<comment type="caution">
    <text evidence="6">The sequence shown here is derived from an EMBL/GenBank/DDBJ whole genome shotgun (WGS) entry which is preliminary data.</text>
</comment>
<feature type="domain" description="NADPH-dependent FMN reductase-like" evidence="5">
    <location>
        <begin position="4"/>
        <end position="146"/>
    </location>
</feature>
<dbReference type="GO" id="GO:0016491">
    <property type="term" value="F:oxidoreductase activity"/>
    <property type="evidence" value="ECO:0007669"/>
    <property type="project" value="UniProtKB-KW"/>
</dbReference>
<gene>
    <name evidence="6" type="primary">msuE</name>
    <name evidence="6" type="ORF">ACFPP9_23385</name>
</gene>
<sequence>MSAKIVGVSGSLSENSKTRRLVSNIVDRVSSKTRLESEFIDIIDLTPDIALARRRDGLPHHLDRALAAVEQADLLVVGSPVYKGSYSGLFKLFFDLIDVKALVRKPIAITATGGGDRHALVVEHQLRPLFGFFNASTLPTSFYASDRDLVDGELRDPVLIQRLDALVEESIHVLERRLVHA</sequence>
<evidence type="ECO:0000313" key="6">
    <source>
        <dbReference type="EMBL" id="MFC5518738.1"/>
    </source>
</evidence>
<dbReference type="Pfam" id="PF03358">
    <property type="entry name" value="FMN_red"/>
    <property type="match status" value="1"/>
</dbReference>
<dbReference type="EMBL" id="JBHSML010000014">
    <property type="protein sequence ID" value="MFC5518738.1"/>
    <property type="molecule type" value="Genomic_DNA"/>
</dbReference>
<keyword evidence="4 6" id="KW-0560">Oxidoreductase</keyword>
<dbReference type="InterPro" id="IPR029039">
    <property type="entry name" value="Flavoprotein-like_sf"/>
</dbReference>
<dbReference type="EC" id="1.5.1.-" evidence="6"/>
<proteinExistence type="inferred from homology"/>
<dbReference type="InterPro" id="IPR019912">
    <property type="entry name" value="FMN_Rdtase_MsuE-like"/>
</dbReference>
<dbReference type="RefSeq" id="WP_266344501.1">
    <property type="nucleotide sequence ID" value="NZ_JAPKNH010000005.1"/>
</dbReference>
<evidence type="ECO:0000256" key="3">
    <source>
        <dbReference type="ARBA" id="ARBA00022643"/>
    </source>
</evidence>
<accession>A0ABW0Q305</accession>
<evidence type="ECO:0000313" key="7">
    <source>
        <dbReference type="Proteomes" id="UP001596150"/>
    </source>
</evidence>
<organism evidence="6 7">
    <name type="scientific">Kaistia terrae</name>
    <dbReference type="NCBI Taxonomy" id="537017"/>
    <lineage>
        <taxon>Bacteria</taxon>
        <taxon>Pseudomonadati</taxon>
        <taxon>Pseudomonadota</taxon>
        <taxon>Alphaproteobacteria</taxon>
        <taxon>Hyphomicrobiales</taxon>
        <taxon>Kaistiaceae</taxon>
        <taxon>Kaistia</taxon>
    </lineage>
</organism>
<evidence type="ECO:0000256" key="4">
    <source>
        <dbReference type="ARBA" id="ARBA00023002"/>
    </source>
</evidence>
<evidence type="ECO:0000259" key="5">
    <source>
        <dbReference type="Pfam" id="PF03358"/>
    </source>
</evidence>
<reference evidence="7" key="1">
    <citation type="journal article" date="2019" name="Int. J. Syst. Evol. Microbiol.">
        <title>The Global Catalogue of Microorganisms (GCM) 10K type strain sequencing project: providing services to taxonomists for standard genome sequencing and annotation.</title>
        <authorList>
            <consortium name="The Broad Institute Genomics Platform"/>
            <consortium name="The Broad Institute Genome Sequencing Center for Infectious Disease"/>
            <person name="Wu L."/>
            <person name="Ma J."/>
        </authorList>
    </citation>
    <scope>NUCLEOTIDE SEQUENCE [LARGE SCALE GENOMIC DNA]</scope>
    <source>
        <strain evidence="7">KACC 12633</strain>
    </source>
</reference>